<reference evidence="1" key="2">
    <citation type="journal article" date="2017" name="J. Med. Entomol.">
        <title>Transcriptome Analysis of the Triatoma infestans (Hemiptera: Reduviidae) Integument.</title>
        <authorList>
            <person name="Calderon-Fernandez G.M."/>
            <person name="Moriconi D.E."/>
            <person name="Dulbecco A.B."/>
            <person name="Juarez M.P."/>
        </authorList>
    </citation>
    <scope>NUCLEOTIDE SEQUENCE</scope>
    <source>
        <strain evidence="1">Int1</strain>
        <tissue evidence="1">Integument</tissue>
    </source>
</reference>
<accession>A0A170UYM0</accession>
<proteinExistence type="predicted"/>
<dbReference type="EMBL" id="GEMB01007174">
    <property type="protein sequence ID" value="JAR96195.1"/>
    <property type="molecule type" value="Transcribed_RNA"/>
</dbReference>
<name>A0A170UYM0_TRIIF</name>
<protein>
    <submittedName>
        <fullName evidence="1">Splicing factor 3b subunit</fullName>
    </submittedName>
</protein>
<dbReference type="AlphaFoldDB" id="A0A170UYM0"/>
<reference evidence="1" key="1">
    <citation type="submission" date="2016-04" db="EMBL/GenBank/DDBJ databases">
        <authorList>
            <person name="Calderon-Fernandez G.M.Sr."/>
        </authorList>
    </citation>
    <scope>NUCLEOTIDE SEQUENCE</scope>
    <source>
        <strain evidence="1">Int1</strain>
        <tissue evidence="1">Integument</tissue>
    </source>
</reference>
<sequence length="47" mass="5642">MFDRQYLIQIYCMIFHVFMRFTPTCLSLLPSLVRGLTSRKDKPVIYV</sequence>
<organism evidence="1">
    <name type="scientific">Triatoma infestans</name>
    <name type="common">Assassin bug</name>
    <dbReference type="NCBI Taxonomy" id="30076"/>
    <lineage>
        <taxon>Eukaryota</taxon>
        <taxon>Metazoa</taxon>
        <taxon>Ecdysozoa</taxon>
        <taxon>Arthropoda</taxon>
        <taxon>Hexapoda</taxon>
        <taxon>Insecta</taxon>
        <taxon>Pterygota</taxon>
        <taxon>Neoptera</taxon>
        <taxon>Paraneoptera</taxon>
        <taxon>Hemiptera</taxon>
        <taxon>Heteroptera</taxon>
        <taxon>Panheteroptera</taxon>
        <taxon>Cimicomorpha</taxon>
        <taxon>Reduviidae</taxon>
        <taxon>Triatominae</taxon>
        <taxon>Triatoma</taxon>
    </lineage>
</organism>
<evidence type="ECO:0000313" key="1">
    <source>
        <dbReference type="EMBL" id="JAR96195.1"/>
    </source>
</evidence>